<dbReference type="GO" id="GO:0071944">
    <property type="term" value="C:cell periphery"/>
    <property type="evidence" value="ECO:0007669"/>
    <property type="project" value="UniProtKB-ARBA"/>
</dbReference>
<evidence type="ECO:0000256" key="5">
    <source>
        <dbReference type="SAM" id="MobiDB-lite"/>
    </source>
</evidence>
<reference evidence="7 8" key="1">
    <citation type="journal article" date="2019" name="PLoS ONE">
        <title>Comparative genome analysis indicates high evolutionary potential of pathogenicity genes in Colletotrichum tanaceti.</title>
        <authorList>
            <person name="Lelwala R.V."/>
            <person name="Korhonen P.K."/>
            <person name="Young N.D."/>
            <person name="Scott J.B."/>
            <person name="Ades P.A."/>
            <person name="Gasser R.B."/>
            <person name="Taylor P.W.J."/>
        </authorList>
    </citation>
    <scope>NUCLEOTIDE SEQUENCE [LARGE SCALE GENOMIC DNA]</scope>
    <source>
        <strain evidence="7">BRIP57314</strain>
    </source>
</reference>
<dbReference type="Proteomes" id="UP000310108">
    <property type="component" value="Unassembled WGS sequence"/>
</dbReference>
<dbReference type="OrthoDB" id="3692311at2759"/>
<evidence type="ECO:0000256" key="4">
    <source>
        <dbReference type="ARBA" id="ARBA00023136"/>
    </source>
</evidence>
<protein>
    <submittedName>
        <fullName evidence="7">Uncharacterized protein</fullName>
    </submittedName>
</protein>
<keyword evidence="2 6" id="KW-0812">Transmembrane</keyword>
<dbReference type="PANTHER" id="PTHR15549:SF30">
    <property type="entry name" value="MID2 DOMAIN-CONTAINING PROTEIN"/>
    <property type="match status" value="1"/>
</dbReference>
<gene>
    <name evidence="7" type="ORF">CTA1_4073</name>
</gene>
<dbReference type="InterPro" id="IPR051694">
    <property type="entry name" value="Immunoregulatory_rcpt-like"/>
</dbReference>
<comment type="subcellular location">
    <subcellularLocation>
        <location evidence="1">Membrane</location>
        <topology evidence="1">Single-pass membrane protein</topology>
    </subcellularLocation>
</comment>
<dbReference type="PANTHER" id="PTHR15549">
    <property type="entry name" value="PAIRED IMMUNOGLOBULIN-LIKE TYPE 2 RECEPTOR"/>
    <property type="match status" value="1"/>
</dbReference>
<sequence length="327" mass="34265">MSVSSSLGLSCPRGGDFYVCEGSKTEFLGCCASNPCADGSGKCPTKDLRISSFNPDRYASIPPQGCDDPRPANLFFYTCTNNVPFIGCCAKNPCQEPDGLCPTDHLIGTTLSPDAVNRIIFTPGSSSSSPSSSSTPGSGDTSSGGDGGLATGAIVGIAIGAAVFVGIVIAVIWRCGWHARKRNERREPAWEPAAQSAHPSNHQHQHPEMGYTPQSPALYDPARASHVSYATTTAGNSYPSTSPPHSPYFPAKHPGSPMSVDERHLSTYTDSNVSSLSGHNPRHLSQYSAVGADLHPVSELDGVEQPTSRAELGDGTPVNLYGKGGDR</sequence>
<dbReference type="STRING" id="1306861.A0A4V6DHD0"/>
<keyword evidence="8" id="KW-1185">Reference proteome</keyword>
<evidence type="ECO:0000256" key="6">
    <source>
        <dbReference type="SAM" id="Phobius"/>
    </source>
</evidence>
<evidence type="ECO:0000256" key="2">
    <source>
        <dbReference type="ARBA" id="ARBA00022692"/>
    </source>
</evidence>
<feature type="region of interest" description="Disordered" evidence="5">
    <location>
        <begin position="119"/>
        <end position="145"/>
    </location>
</feature>
<evidence type="ECO:0000313" key="8">
    <source>
        <dbReference type="Proteomes" id="UP000310108"/>
    </source>
</evidence>
<feature type="region of interest" description="Disordered" evidence="5">
    <location>
        <begin position="186"/>
        <end position="219"/>
    </location>
</feature>
<accession>A0A4V6DHD0</accession>
<keyword evidence="3 6" id="KW-1133">Transmembrane helix</keyword>
<feature type="compositionally biased region" description="Polar residues" evidence="5">
    <location>
        <begin position="266"/>
        <end position="288"/>
    </location>
</feature>
<proteinExistence type="predicted"/>
<evidence type="ECO:0000256" key="1">
    <source>
        <dbReference type="ARBA" id="ARBA00004167"/>
    </source>
</evidence>
<dbReference type="EMBL" id="PJEX01000101">
    <property type="protein sequence ID" value="TKW55366.1"/>
    <property type="molecule type" value="Genomic_DNA"/>
</dbReference>
<evidence type="ECO:0000256" key="3">
    <source>
        <dbReference type="ARBA" id="ARBA00022989"/>
    </source>
</evidence>
<comment type="caution">
    <text evidence="7">The sequence shown here is derived from an EMBL/GenBank/DDBJ whole genome shotgun (WGS) entry which is preliminary data.</text>
</comment>
<keyword evidence="4 6" id="KW-0472">Membrane</keyword>
<evidence type="ECO:0000313" key="7">
    <source>
        <dbReference type="EMBL" id="TKW55366.1"/>
    </source>
</evidence>
<dbReference type="GO" id="GO:0016020">
    <property type="term" value="C:membrane"/>
    <property type="evidence" value="ECO:0007669"/>
    <property type="project" value="UniProtKB-SubCell"/>
</dbReference>
<name>A0A4V6DHD0_9PEZI</name>
<dbReference type="AlphaFoldDB" id="A0A4V6DHD0"/>
<feature type="region of interest" description="Disordered" evidence="5">
    <location>
        <begin position="232"/>
        <end position="327"/>
    </location>
</feature>
<feature type="compositionally biased region" description="Low complexity" evidence="5">
    <location>
        <begin position="122"/>
        <end position="141"/>
    </location>
</feature>
<organism evidence="7 8">
    <name type="scientific">Colletotrichum tanaceti</name>
    <dbReference type="NCBI Taxonomy" id="1306861"/>
    <lineage>
        <taxon>Eukaryota</taxon>
        <taxon>Fungi</taxon>
        <taxon>Dikarya</taxon>
        <taxon>Ascomycota</taxon>
        <taxon>Pezizomycotina</taxon>
        <taxon>Sordariomycetes</taxon>
        <taxon>Hypocreomycetidae</taxon>
        <taxon>Glomerellales</taxon>
        <taxon>Glomerellaceae</taxon>
        <taxon>Colletotrichum</taxon>
        <taxon>Colletotrichum destructivum species complex</taxon>
    </lineage>
</organism>
<feature type="transmembrane region" description="Helical" evidence="6">
    <location>
        <begin position="149"/>
        <end position="173"/>
    </location>
</feature>